<keyword evidence="3 6" id="KW-0805">Transcription regulation</keyword>
<dbReference type="GO" id="GO:0005634">
    <property type="term" value="C:nucleus"/>
    <property type="evidence" value="ECO:0007669"/>
    <property type="project" value="UniProtKB-SubCell"/>
</dbReference>
<dbReference type="AlphaFoldDB" id="A0A835ACP1"/>
<evidence type="ECO:0000256" key="6">
    <source>
        <dbReference type="RuleBase" id="RU361124"/>
    </source>
</evidence>
<dbReference type="InterPro" id="IPR019542">
    <property type="entry name" value="Enhancer_polycomb-like_N"/>
</dbReference>
<evidence type="ECO:0000313" key="10">
    <source>
        <dbReference type="EMBL" id="KAF8654917.1"/>
    </source>
</evidence>
<feature type="compositionally biased region" description="Basic residues" evidence="8">
    <location>
        <begin position="733"/>
        <end position="746"/>
    </location>
</feature>
<name>A0A835ACP1_9POAL</name>
<evidence type="ECO:0000313" key="11">
    <source>
        <dbReference type="Proteomes" id="UP000636709"/>
    </source>
</evidence>
<evidence type="ECO:0000256" key="4">
    <source>
        <dbReference type="ARBA" id="ARBA00023163"/>
    </source>
</evidence>
<gene>
    <name evidence="10" type="ORF">HU200_061346</name>
</gene>
<feature type="compositionally biased region" description="Basic residues" evidence="8">
    <location>
        <begin position="370"/>
        <end position="389"/>
    </location>
</feature>
<keyword evidence="4 6" id="KW-0804">Transcription</keyword>
<feature type="domain" description="Enhancer of polycomb-like N-terminal" evidence="9">
    <location>
        <begin position="577"/>
        <end position="670"/>
    </location>
</feature>
<dbReference type="Proteomes" id="UP000636709">
    <property type="component" value="Unassembled WGS sequence"/>
</dbReference>
<evidence type="ECO:0000256" key="8">
    <source>
        <dbReference type="SAM" id="MobiDB-lite"/>
    </source>
</evidence>
<dbReference type="InterPro" id="IPR024943">
    <property type="entry name" value="Enhancer_polycomb"/>
</dbReference>
<evidence type="ECO:0000256" key="2">
    <source>
        <dbReference type="ARBA" id="ARBA00008035"/>
    </source>
</evidence>
<dbReference type="OrthoDB" id="435275at2759"/>
<feature type="region of interest" description="Disordered" evidence="8">
    <location>
        <begin position="1"/>
        <end position="30"/>
    </location>
</feature>
<comment type="caution">
    <text evidence="10">The sequence shown here is derived from an EMBL/GenBank/DDBJ whole genome shotgun (WGS) entry which is preliminary data.</text>
</comment>
<evidence type="ECO:0000256" key="1">
    <source>
        <dbReference type="ARBA" id="ARBA00004123"/>
    </source>
</evidence>
<dbReference type="EMBL" id="JACEFO010002604">
    <property type="protein sequence ID" value="KAF8654917.1"/>
    <property type="molecule type" value="Genomic_DNA"/>
</dbReference>
<evidence type="ECO:0000256" key="7">
    <source>
        <dbReference type="SAM" id="Coils"/>
    </source>
</evidence>
<keyword evidence="11" id="KW-1185">Reference proteome</keyword>
<feature type="region of interest" description="Disordered" evidence="8">
    <location>
        <begin position="733"/>
        <end position="757"/>
    </location>
</feature>
<dbReference type="PANTHER" id="PTHR14898">
    <property type="entry name" value="ENHANCER OF POLYCOMB"/>
    <property type="match status" value="1"/>
</dbReference>
<evidence type="ECO:0000256" key="3">
    <source>
        <dbReference type="ARBA" id="ARBA00023015"/>
    </source>
</evidence>
<evidence type="ECO:0000259" key="9">
    <source>
        <dbReference type="Pfam" id="PF10513"/>
    </source>
</evidence>
<protein>
    <recommendedName>
        <fullName evidence="6">Enhancer of polycomb-like protein</fullName>
    </recommendedName>
</protein>
<evidence type="ECO:0000256" key="5">
    <source>
        <dbReference type="ARBA" id="ARBA00023242"/>
    </source>
</evidence>
<accession>A0A835ACP1</accession>
<feature type="region of interest" description="Disordered" evidence="8">
    <location>
        <begin position="370"/>
        <end position="401"/>
    </location>
</feature>
<organism evidence="10 11">
    <name type="scientific">Digitaria exilis</name>
    <dbReference type="NCBI Taxonomy" id="1010633"/>
    <lineage>
        <taxon>Eukaryota</taxon>
        <taxon>Viridiplantae</taxon>
        <taxon>Streptophyta</taxon>
        <taxon>Embryophyta</taxon>
        <taxon>Tracheophyta</taxon>
        <taxon>Spermatophyta</taxon>
        <taxon>Magnoliopsida</taxon>
        <taxon>Liliopsida</taxon>
        <taxon>Poales</taxon>
        <taxon>Poaceae</taxon>
        <taxon>PACMAD clade</taxon>
        <taxon>Panicoideae</taxon>
        <taxon>Panicodae</taxon>
        <taxon>Paniceae</taxon>
        <taxon>Anthephorinae</taxon>
        <taxon>Digitaria</taxon>
    </lineage>
</organism>
<comment type="subcellular location">
    <subcellularLocation>
        <location evidence="1 6">Nucleus</location>
    </subcellularLocation>
</comment>
<comment type="similarity">
    <text evidence="2 6">Belongs to the enhancer of polycomb family.</text>
</comment>
<keyword evidence="5 6" id="KW-0539">Nucleus</keyword>
<dbReference type="GO" id="GO:0006357">
    <property type="term" value="P:regulation of transcription by RNA polymerase II"/>
    <property type="evidence" value="ECO:0007669"/>
    <property type="project" value="InterPro"/>
</dbReference>
<sequence length="831" mass="93576">MPAAGARRSTRVFMPKAPKPLQTQDQADPATRVLRSGKRLAADRIRWDAKDAPAAIHVDIDRDQQQRQKEDFPKPLLPPLTKSFGIVYTRKRRRQRQPVAEAVPEDGDGGRRFGIVYTRRKSKRLKVAPLRLPQQQELDASSDLAAAIPCSSSQQFASRTGFLDAHFSALVDGAAAHSGALTLVVLVDTYCAGSSQRFLGLLLPVLRWLRRSQQRGKVQNLATFVLSAGVAAAFASRGVHFVKLQRRRAFALLHRPLVQCGWCSLHGALKSEPLVSVIFSALPSYFWSLHSAVALDSMYLPAVIRHSNPMARGAEEIYTHTPLYVDSGSQSTWIANATADTGSDEPCRVVMDYVPLEQVAGLVVHGLRLKKHQRKRRSMRNPRNRRRLTSRLPDNGIGMKSSTAAIQTEVKLPSSKQEPPMEPVQPKAALEISLDLLENLDESDVSTPMGSARRKRSSLKSPLERMNERLALAEVRQNIDSVHSKANLLIIQADRCWREEGAEVMLELSETNKWCIVVKIQGATRYSLKPSDWRSHAINRHTQAYIWAVDDAWKLEFTDKWDWLIFRELLVVGRERNSQGKTIPIPGVHEVSDDMEGIVADPFSRPVLDYIRVVDDEIARALSRDSIYDMDSEDERWLIQLNHAYSNQNSSQQKHISYEDFEMIISIFEKDAYNNPQGTSDLSELLSRYPGLGKDDNVHDLYEYWTNKRSKRAAPLIRVFQAVPLRRGHLSQKSAMKRKRSFKRQRSQAGRGKPEALLQDHAEEEAALQRVAQAERAAKQAVETAIRLRNRAQSLMANAELATYKSVVALRIAEAARISDTSRDIVCAILD</sequence>
<dbReference type="GO" id="GO:0035267">
    <property type="term" value="C:NuA4 histone acetyltransferase complex"/>
    <property type="evidence" value="ECO:0007669"/>
    <property type="project" value="InterPro"/>
</dbReference>
<feature type="coiled-coil region" evidence="7">
    <location>
        <begin position="764"/>
        <end position="791"/>
    </location>
</feature>
<proteinExistence type="inferred from homology"/>
<keyword evidence="7" id="KW-0175">Coiled coil</keyword>
<dbReference type="Pfam" id="PF10513">
    <property type="entry name" value="EPL1"/>
    <property type="match status" value="1"/>
</dbReference>
<reference evidence="10" key="1">
    <citation type="submission" date="2020-07" db="EMBL/GenBank/DDBJ databases">
        <title>Genome sequence and genetic diversity analysis of an under-domesticated orphan crop, white fonio (Digitaria exilis).</title>
        <authorList>
            <person name="Bennetzen J.L."/>
            <person name="Chen S."/>
            <person name="Ma X."/>
            <person name="Wang X."/>
            <person name="Yssel A.E.J."/>
            <person name="Chaluvadi S.R."/>
            <person name="Johnson M."/>
            <person name="Gangashetty P."/>
            <person name="Hamidou F."/>
            <person name="Sanogo M.D."/>
            <person name="Zwaenepoel A."/>
            <person name="Wallace J."/>
            <person name="Van De Peer Y."/>
            <person name="Van Deynze A."/>
        </authorList>
    </citation>
    <scope>NUCLEOTIDE SEQUENCE</scope>
    <source>
        <tissue evidence="10">Leaves</tissue>
    </source>
</reference>